<feature type="region of interest" description="Disordered" evidence="4">
    <location>
        <begin position="1"/>
        <end position="63"/>
    </location>
</feature>
<dbReference type="EMBL" id="MKKU01000058">
    <property type="protein sequence ID" value="RNF26070.1"/>
    <property type="molecule type" value="Genomic_DNA"/>
</dbReference>
<evidence type="ECO:0000256" key="2">
    <source>
        <dbReference type="ARBA" id="ARBA00022670"/>
    </source>
</evidence>
<dbReference type="GO" id="GO:0016579">
    <property type="term" value="P:protein deubiquitination"/>
    <property type="evidence" value="ECO:0007669"/>
    <property type="project" value="TreeGrafter"/>
</dbReference>
<keyword evidence="3" id="KW-0378">Hydrolase</keyword>
<feature type="compositionally biased region" description="Low complexity" evidence="4">
    <location>
        <begin position="231"/>
        <end position="251"/>
    </location>
</feature>
<evidence type="ECO:0000313" key="7">
    <source>
        <dbReference type="Proteomes" id="UP000284403"/>
    </source>
</evidence>
<dbReference type="GeneID" id="40315310"/>
<dbReference type="Pfam" id="PF05903">
    <property type="entry name" value="Peptidase_C97"/>
    <property type="match status" value="1"/>
</dbReference>
<sequence length="316" mass="33643">MGTCDSKSEQTASVDGAARNRKKSPKRLESMNSVPPNSHPASALSSSGAAPARHSPSPPVGLRTQEEGVSVVLNVYNLQKRAGGGKRTLNECFGLGLYHTGVEVFGTEWAFGGKADSPPHFCGIFPCLPKRALPQYMLKESVVLGHLPLGTRPSRVYAVLKKMGPEWGACTYHLLQRNCNHFSSAFRDALAKEFPEIRLKKFPSYINRAARVADCVVPSSFCSSVGGGARPPGSAVAPPQPPTAAAAAAAAPPHPLGPESDGGGASIPIPATRAAMRAMTVRELKTMMWVNGISWDGCLEKDDLIRAVEAHRQRKP</sequence>
<feature type="domain" description="PPPDE" evidence="5">
    <location>
        <begin position="69"/>
        <end position="221"/>
    </location>
</feature>
<keyword evidence="7" id="KW-1185">Reference proteome</keyword>
<dbReference type="AlphaFoldDB" id="A0A422Q7Z2"/>
<dbReference type="Proteomes" id="UP000284403">
    <property type="component" value="Unassembled WGS sequence"/>
</dbReference>
<dbReference type="Gene3D" id="3.90.1720.30">
    <property type="entry name" value="PPPDE domains"/>
    <property type="match status" value="1"/>
</dbReference>
<gene>
    <name evidence="6" type="ORF">Tco025E_01699</name>
</gene>
<organism evidence="6 7">
    <name type="scientific">Trypanosoma conorhini</name>
    <dbReference type="NCBI Taxonomy" id="83891"/>
    <lineage>
        <taxon>Eukaryota</taxon>
        <taxon>Discoba</taxon>
        <taxon>Euglenozoa</taxon>
        <taxon>Kinetoplastea</taxon>
        <taxon>Metakinetoplastina</taxon>
        <taxon>Trypanosomatida</taxon>
        <taxon>Trypanosomatidae</taxon>
        <taxon>Trypanosoma</taxon>
    </lineage>
</organism>
<evidence type="ECO:0000259" key="5">
    <source>
        <dbReference type="PROSITE" id="PS51858"/>
    </source>
</evidence>
<name>A0A422Q7Z2_9TRYP</name>
<dbReference type="SMART" id="SM01179">
    <property type="entry name" value="DUF862"/>
    <property type="match status" value="1"/>
</dbReference>
<dbReference type="SUPFAM" id="SSF68906">
    <property type="entry name" value="SAP domain"/>
    <property type="match status" value="1"/>
</dbReference>
<dbReference type="PROSITE" id="PS51858">
    <property type="entry name" value="PPPDE"/>
    <property type="match status" value="1"/>
</dbReference>
<evidence type="ECO:0000256" key="4">
    <source>
        <dbReference type="SAM" id="MobiDB-lite"/>
    </source>
</evidence>
<proteinExistence type="inferred from homology"/>
<dbReference type="InterPro" id="IPR036361">
    <property type="entry name" value="SAP_dom_sf"/>
</dbReference>
<dbReference type="InterPro" id="IPR042266">
    <property type="entry name" value="PPPDE_sf"/>
</dbReference>
<evidence type="ECO:0000256" key="1">
    <source>
        <dbReference type="ARBA" id="ARBA00008140"/>
    </source>
</evidence>
<protein>
    <submittedName>
        <fullName evidence="6">Putative desumoylating isopeptidase 2</fullName>
    </submittedName>
</protein>
<keyword evidence="2" id="KW-0645">Protease</keyword>
<dbReference type="RefSeq" id="XP_029231276.1">
    <property type="nucleotide sequence ID" value="XM_029368636.1"/>
</dbReference>
<comment type="caution">
    <text evidence="6">The sequence shown here is derived from an EMBL/GenBank/DDBJ whole genome shotgun (WGS) entry which is preliminary data.</text>
</comment>
<dbReference type="GO" id="GO:0006508">
    <property type="term" value="P:proteolysis"/>
    <property type="evidence" value="ECO:0007669"/>
    <property type="project" value="UniProtKB-KW"/>
</dbReference>
<comment type="similarity">
    <text evidence="1">Belongs to the DeSI family.</text>
</comment>
<dbReference type="OrthoDB" id="412286at2759"/>
<evidence type="ECO:0000256" key="3">
    <source>
        <dbReference type="ARBA" id="ARBA00022801"/>
    </source>
</evidence>
<feature type="compositionally biased region" description="Low complexity" evidence="4">
    <location>
        <begin position="35"/>
        <end position="52"/>
    </location>
</feature>
<reference evidence="6 7" key="1">
    <citation type="journal article" date="2018" name="BMC Genomics">
        <title>Genomic comparison of Trypanosoma conorhini and Trypanosoma rangeli to Trypanosoma cruzi strains of high and low virulence.</title>
        <authorList>
            <person name="Bradwell K.R."/>
            <person name="Koparde V.N."/>
            <person name="Matveyev A.V."/>
            <person name="Serrano M.G."/>
            <person name="Alves J.M."/>
            <person name="Parikh H."/>
            <person name="Huang B."/>
            <person name="Lee V."/>
            <person name="Espinosa-Alvarez O."/>
            <person name="Ortiz P.A."/>
            <person name="Costa-Martins A.G."/>
            <person name="Teixeira M.M."/>
            <person name="Buck G.A."/>
        </authorList>
    </citation>
    <scope>NUCLEOTIDE SEQUENCE [LARGE SCALE GENOMIC DNA]</scope>
    <source>
        <strain evidence="6 7">025E</strain>
    </source>
</reference>
<accession>A0A422Q7Z2</accession>
<dbReference type="PANTHER" id="PTHR12378">
    <property type="entry name" value="DESUMOYLATING ISOPEPTIDASE"/>
    <property type="match status" value="1"/>
</dbReference>
<dbReference type="PANTHER" id="PTHR12378:SF80">
    <property type="entry name" value="IP06716P-RELATED"/>
    <property type="match status" value="1"/>
</dbReference>
<feature type="region of interest" description="Disordered" evidence="4">
    <location>
        <begin position="228"/>
        <end position="268"/>
    </location>
</feature>
<dbReference type="GO" id="GO:0101005">
    <property type="term" value="F:deubiquitinase activity"/>
    <property type="evidence" value="ECO:0007669"/>
    <property type="project" value="TreeGrafter"/>
</dbReference>
<evidence type="ECO:0000313" key="6">
    <source>
        <dbReference type="EMBL" id="RNF26070.1"/>
    </source>
</evidence>
<dbReference type="InterPro" id="IPR008580">
    <property type="entry name" value="PPPDE_dom"/>
</dbReference>